<dbReference type="GeneID" id="28736538"/>
<evidence type="ECO:0000313" key="4">
    <source>
        <dbReference type="EMBL" id="KPI39060.1"/>
    </source>
</evidence>
<feature type="domain" description="DH" evidence="3">
    <location>
        <begin position="240"/>
        <end position="444"/>
    </location>
</feature>
<dbReference type="SUPFAM" id="SSF48065">
    <property type="entry name" value="DBL homology domain (DH-domain)"/>
    <property type="match status" value="1"/>
</dbReference>
<dbReference type="Gene3D" id="1.20.900.10">
    <property type="entry name" value="Dbl homology (DH) domain"/>
    <property type="match status" value="1"/>
</dbReference>
<reference evidence="4 5" key="1">
    <citation type="submission" date="2015-06" db="EMBL/GenBank/DDBJ databases">
        <title>Draft genome of the ant-associated black yeast Phialophora attae CBS 131958.</title>
        <authorList>
            <person name="Moreno L.F."/>
            <person name="Stielow B.J."/>
            <person name="de Hoog S."/>
            <person name="Vicente V.A."/>
            <person name="Weiss V.A."/>
            <person name="de Vries M."/>
            <person name="Cruz L.M."/>
            <person name="Souza E.M."/>
        </authorList>
    </citation>
    <scope>NUCLEOTIDE SEQUENCE [LARGE SCALE GENOMIC DNA]</scope>
    <source>
        <strain evidence="4 5">CBS 131958</strain>
    </source>
</reference>
<dbReference type="RefSeq" id="XP_017999023.1">
    <property type="nucleotide sequence ID" value="XM_018144658.1"/>
</dbReference>
<proteinExistence type="predicted"/>
<dbReference type="GO" id="GO:0005737">
    <property type="term" value="C:cytoplasm"/>
    <property type="evidence" value="ECO:0007669"/>
    <property type="project" value="TreeGrafter"/>
</dbReference>
<dbReference type="Pfam" id="PF00621">
    <property type="entry name" value="RhoGEF"/>
    <property type="match status" value="1"/>
</dbReference>
<dbReference type="InterPro" id="IPR051092">
    <property type="entry name" value="FYVE_RhoGEF_PH"/>
</dbReference>
<dbReference type="InterPro" id="IPR021895">
    <property type="entry name" value="Bud3_N"/>
</dbReference>
<comment type="caution">
    <text evidence="4">The sequence shown here is derived from an EMBL/GenBank/DDBJ whole genome shotgun (WGS) entry which is preliminary data.</text>
</comment>
<dbReference type="PANTHER" id="PTHR12673:SF261">
    <property type="entry name" value="BUD3"/>
    <property type="match status" value="1"/>
</dbReference>
<dbReference type="AlphaFoldDB" id="A0A0N1HSE1"/>
<feature type="region of interest" description="Disordered" evidence="2">
    <location>
        <begin position="157"/>
        <end position="231"/>
    </location>
</feature>
<dbReference type="Proteomes" id="UP000038010">
    <property type="component" value="Unassembled WGS sequence"/>
</dbReference>
<evidence type="ECO:0000256" key="2">
    <source>
        <dbReference type="SAM" id="MobiDB-lite"/>
    </source>
</evidence>
<feature type="compositionally biased region" description="Basic and acidic residues" evidence="2">
    <location>
        <begin position="614"/>
        <end position="623"/>
    </location>
</feature>
<dbReference type="OrthoDB" id="4066896at2759"/>
<feature type="coiled-coil region" evidence="1">
    <location>
        <begin position="640"/>
        <end position="668"/>
    </location>
</feature>
<accession>A0A0N1HSE1</accession>
<dbReference type="PROSITE" id="PS50010">
    <property type="entry name" value="DH_2"/>
    <property type="match status" value="1"/>
</dbReference>
<gene>
    <name evidence="4" type="ORF">AB675_4515</name>
</gene>
<dbReference type="STRING" id="1664694.A0A0N1HSE1"/>
<feature type="region of interest" description="Disordered" evidence="2">
    <location>
        <begin position="480"/>
        <end position="635"/>
    </location>
</feature>
<feature type="region of interest" description="Disordered" evidence="2">
    <location>
        <begin position="796"/>
        <end position="824"/>
    </location>
</feature>
<sequence>MSKSGNLAALSSILSASPADRPTLYYAEDPPYLPRILIFYWPVQGVSSFASTSRVRLTILSAAGFKAFTPFSIAPSSAYYSAVHKLSDERQRDEVSRAIAFGLFRYFSEVPADVKNNITDENLKEGIGLKWGQTHAAQITSACTKVTNTDEIIEALRPFSKERPASPATPVRPLASIRKTRPSFLPQEARTQATPSRRTPSSQARRTPSNSATPTTRKNAPTPVKTPSNQNAVSIEKLESLRFKMCEFVDTEDRYIIRLQELIELVTNQGRTPKSLSSKFTSSSKQKTVNAMIQFPSLLDTLKDLNIAFLDDIEGVLQKTEDSALAFIDQAGGATTIELHQLVKDPIGVYAFAKILLTHFPKFLLPYRDYLDLHSLISSNLDQYLRDGTTSIQTVPSLLMEPAQRISRYGLYIDTMLPHVPSTSTMATRTLEKARKIIAEICEMEPAASTILDSLRVEHEAKRVGLRAYSPTKLLGTLTRTHGSVREAPAVTKDQPQTPRLFHSLGRSLSRKNKSRAGLNGILSEHSRTPSQQAQTQINNGTFPVVTKPTTRGDENRPPTSSSNASFGSFTSRMRPQTATSQKSAASTSRLNLESIPSLPPTPAHPEPVSAEPEDAKVKKDSLDSTTTIGGGVSGGQKTLEHYKAALMRVEEENYKLLQENAELKRQTTSAVVTLVTLTSTALAGVVFPPPNAYNSTAPPTFDDLVPRKASDWTCEATERPGPNVHLDEAGCKGITPQICADHAVCNEKTVKDSVGKECKVQSVSFDKWGECRNMDLACHCKGNKGTKCEYKEFKDKPKRDADKSKVPQMHHVPSKSQPFKCPA</sequence>
<dbReference type="InterPro" id="IPR035899">
    <property type="entry name" value="DBL_dom_sf"/>
</dbReference>
<keyword evidence="1" id="KW-0175">Coiled coil</keyword>
<dbReference type="Pfam" id="PF12015">
    <property type="entry name" value="Bud3_N"/>
    <property type="match status" value="1"/>
</dbReference>
<feature type="compositionally biased region" description="Low complexity" evidence="2">
    <location>
        <begin position="560"/>
        <end position="589"/>
    </location>
</feature>
<evidence type="ECO:0000313" key="5">
    <source>
        <dbReference type="Proteomes" id="UP000038010"/>
    </source>
</evidence>
<organism evidence="4 5">
    <name type="scientific">Cyphellophora attinorum</name>
    <dbReference type="NCBI Taxonomy" id="1664694"/>
    <lineage>
        <taxon>Eukaryota</taxon>
        <taxon>Fungi</taxon>
        <taxon>Dikarya</taxon>
        <taxon>Ascomycota</taxon>
        <taxon>Pezizomycotina</taxon>
        <taxon>Eurotiomycetes</taxon>
        <taxon>Chaetothyriomycetidae</taxon>
        <taxon>Chaetothyriales</taxon>
        <taxon>Cyphellophoraceae</taxon>
        <taxon>Cyphellophora</taxon>
    </lineage>
</organism>
<feature type="compositionally biased region" description="Polar residues" evidence="2">
    <location>
        <begin position="529"/>
        <end position="542"/>
    </location>
</feature>
<feature type="compositionally biased region" description="Basic and acidic residues" evidence="2">
    <location>
        <begin position="796"/>
        <end position="806"/>
    </location>
</feature>
<evidence type="ECO:0000259" key="3">
    <source>
        <dbReference type="PROSITE" id="PS50010"/>
    </source>
</evidence>
<keyword evidence="5" id="KW-1185">Reference proteome</keyword>
<feature type="compositionally biased region" description="Polar residues" evidence="2">
    <location>
        <begin position="189"/>
        <end position="231"/>
    </location>
</feature>
<name>A0A0N1HSE1_9EURO</name>
<protein>
    <recommendedName>
        <fullName evidence="3">DH domain-containing protein</fullName>
    </recommendedName>
</protein>
<dbReference type="EMBL" id="LFJN01000016">
    <property type="protein sequence ID" value="KPI39060.1"/>
    <property type="molecule type" value="Genomic_DNA"/>
</dbReference>
<dbReference type="GO" id="GO:0005085">
    <property type="term" value="F:guanyl-nucleotide exchange factor activity"/>
    <property type="evidence" value="ECO:0007669"/>
    <property type="project" value="InterPro"/>
</dbReference>
<dbReference type="PANTHER" id="PTHR12673">
    <property type="entry name" value="FACIOGENITAL DYSPLASIA PROTEIN"/>
    <property type="match status" value="1"/>
</dbReference>
<evidence type="ECO:0000256" key="1">
    <source>
        <dbReference type="SAM" id="Coils"/>
    </source>
</evidence>
<dbReference type="VEuPathDB" id="FungiDB:AB675_4515"/>
<dbReference type="InterPro" id="IPR000219">
    <property type="entry name" value="DH_dom"/>
</dbReference>